<evidence type="ECO:0000256" key="3">
    <source>
        <dbReference type="SAM" id="MobiDB-lite"/>
    </source>
</evidence>
<dbReference type="PANTHER" id="PTHR11575:SF24">
    <property type="entry name" value="5'-NUCLEOTIDASE"/>
    <property type="match status" value="1"/>
</dbReference>
<evidence type="ECO:0000256" key="2">
    <source>
        <dbReference type="RuleBase" id="RU362119"/>
    </source>
</evidence>
<comment type="caution">
    <text evidence="6">The sequence shown here is derived from an EMBL/GenBank/DDBJ whole genome shotgun (WGS) entry which is preliminary data.</text>
</comment>
<accession>A0A852X5S0</accession>
<keyword evidence="2" id="KW-0547">Nucleotide-binding</keyword>
<feature type="chain" id="PRO_5033113610" evidence="2">
    <location>
        <begin position="28"/>
        <end position="623"/>
    </location>
</feature>
<dbReference type="SUPFAM" id="SSF56300">
    <property type="entry name" value="Metallo-dependent phosphatases"/>
    <property type="match status" value="1"/>
</dbReference>
<dbReference type="InterPro" id="IPR029052">
    <property type="entry name" value="Metallo-depent_PP-like"/>
</dbReference>
<dbReference type="AlphaFoldDB" id="A0A852X5S0"/>
<reference evidence="6 7" key="1">
    <citation type="submission" date="2020-07" db="EMBL/GenBank/DDBJ databases">
        <title>Sequencing the genomes of 1000 actinobacteria strains.</title>
        <authorList>
            <person name="Klenk H.-P."/>
        </authorList>
    </citation>
    <scope>NUCLEOTIDE SEQUENCE [LARGE SCALE GENOMIC DNA]</scope>
    <source>
        <strain evidence="6 7">DSM 24723</strain>
    </source>
</reference>
<dbReference type="GO" id="GO:0009166">
    <property type="term" value="P:nucleotide catabolic process"/>
    <property type="evidence" value="ECO:0007669"/>
    <property type="project" value="InterPro"/>
</dbReference>
<dbReference type="InterPro" id="IPR004843">
    <property type="entry name" value="Calcineurin-like_PHP"/>
</dbReference>
<gene>
    <name evidence="6" type="ORF">BJY28_002247</name>
</gene>
<dbReference type="PRINTS" id="PR01607">
    <property type="entry name" value="APYRASEFAMLY"/>
</dbReference>
<feature type="signal peptide" evidence="2">
    <location>
        <begin position="1"/>
        <end position="27"/>
    </location>
</feature>
<feature type="region of interest" description="Disordered" evidence="3">
    <location>
        <begin position="103"/>
        <end position="124"/>
    </location>
</feature>
<comment type="similarity">
    <text evidence="2">Belongs to the 5'-nucleotidase family.</text>
</comment>
<dbReference type="EMBL" id="JACBZX010000001">
    <property type="protein sequence ID" value="NYG37778.1"/>
    <property type="molecule type" value="Genomic_DNA"/>
</dbReference>
<dbReference type="GO" id="GO:0008253">
    <property type="term" value="F:5'-nucleotidase activity"/>
    <property type="evidence" value="ECO:0007669"/>
    <property type="project" value="TreeGrafter"/>
</dbReference>
<dbReference type="PANTHER" id="PTHR11575">
    <property type="entry name" value="5'-NUCLEOTIDASE-RELATED"/>
    <property type="match status" value="1"/>
</dbReference>
<keyword evidence="2" id="KW-0378">Hydrolase</keyword>
<dbReference type="InterPro" id="IPR008334">
    <property type="entry name" value="5'-Nucleotdase_C"/>
</dbReference>
<dbReference type="GO" id="GO:0000166">
    <property type="term" value="F:nucleotide binding"/>
    <property type="evidence" value="ECO:0007669"/>
    <property type="project" value="UniProtKB-KW"/>
</dbReference>
<dbReference type="RefSeq" id="WP_179463094.1">
    <property type="nucleotide sequence ID" value="NZ_JACBZX010000001.1"/>
</dbReference>
<dbReference type="InterPro" id="IPR036907">
    <property type="entry name" value="5'-Nucleotdase_C_sf"/>
</dbReference>
<evidence type="ECO:0000313" key="7">
    <source>
        <dbReference type="Proteomes" id="UP000592181"/>
    </source>
</evidence>
<proteinExistence type="inferred from homology"/>
<dbReference type="Pfam" id="PF00149">
    <property type="entry name" value="Metallophos"/>
    <property type="match status" value="1"/>
</dbReference>
<evidence type="ECO:0000313" key="6">
    <source>
        <dbReference type="EMBL" id="NYG37778.1"/>
    </source>
</evidence>
<name>A0A852X5S0_9MICO</name>
<keyword evidence="7" id="KW-1185">Reference proteome</keyword>
<dbReference type="GO" id="GO:0030288">
    <property type="term" value="C:outer membrane-bounded periplasmic space"/>
    <property type="evidence" value="ECO:0007669"/>
    <property type="project" value="TreeGrafter"/>
</dbReference>
<organism evidence="6 7">
    <name type="scientific">Janibacter alkaliphilus</name>
    <dbReference type="NCBI Taxonomy" id="1069963"/>
    <lineage>
        <taxon>Bacteria</taxon>
        <taxon>Bacillati</taxon>
        <taxon>Actinomycetota</taxon>
        <taxon>Actinomycetes</taxon>
        <taxon>Micrococcales</taxon>
        <taxon>Intrasporangiaceae</taxon>
        <taxon>Janibacter</taxon>
    </lineage>
</organism>
<feature type="domain" description="5'-Nucleotidase C-terminal" evidence="5">
    <location>
        <begin position="419"/>
        <end position="588"/>
    </location>
</feature>
<dbReference type="GO" id="GO:0008768">
    <property type="term" value="F:UDP-sugar diphosphatase activity"/>
    <property type="evidence" value="ECO:0007669"/>
    <property type="project" value="TreeGrafter"/>
</dbReference>
<keyword evidence="1 2" id="KW-0732">Signal</keyword>
<protein>
    <submittedName>
        <fullName evidence="6">2',3'-cyclic-nucleotide 2'-phosphodiesterase (5'-nucleotidase family)</fullName>
    </submittedName>
</protein>
<evidence type="ECO:0000259" key="5">
    <source>
        <dbReference type="Pfam" id="PF02872"/>
    </source>
</evidence>
<evidence type="ECO:0000259" key="4">
    <source>
        <dbReference type="Pfam" id="PF00149"/>
    </source>
</evidence>
<feature type="domain" description="Calcineurin-like phosphoesterase" evidence="4">
    <location>
        <begin position="96"/>
        <end position="340"/>
    </location>
</feature>
<sequence length="623" mass="65500">MTYPARIGLGLAAAVALAAATTGPSAAQTTTATDTEAAEAQSVAAATSAATTALSSAAAAAGTAAAADTQVAAAPTAAETTTAPGDWGDRWANVNILSFSDFHGHLEPTDPPLDEQVDPSQTPVGGAEHLAGHIDKRRTANSVVVSAGDNIGGSTFLSGLFHDEPTMEILDSMGVAASAVGNHEFDEGTNELLRMQHGGAHWKDGTYVPGEPYAGADMQYLAANVYNTKNGRRILPGTSVQEVNGVKVGFIGLVTPETTSLVSPGGISSIRFDEMAKRANYAASWLRHAKGVETIVVLVHEGGDQDGGLNDCDNLSGPITELNDGMSSLIDGVVTGHTHASFSCTLKDWRGGERPVVASGDWGRAFNQMKFIVDRRTGDVVKRYSSARNYLTTRDVSDDEVAGIVQKWSDLAGERRAEVVGTVAEDVTGDASGDRGIETPMANLVADSILWGTRDPEDGGADVAFMNVGGVRSSFLRSQVSNGEEVGEITYEEAYRVAPFGNLLVTVDMTGAQIKEVLEQQYDPERGRQYLALGVSDGFTYTWDDSQPQGSKVSGMELDGQPVEDGTTYRVATLSFLQQGGDSFTAFEQGTNLLGGPEDLENLIGYLSTHERLTPPADRVSGL</sequence>
<dbReference type="SUPFAM" id="SSF55816">
    <property type="entry name" value="5'-nucleotidase (syn. UDP-sugar hydrolase), C-terminal domain"/>
    <property type="match status" value="1"/>
</dbReference>
<dbReference type="Pfam" id="PF02872">
    <property type="entry name" value="5_nucleotid_C"/>
    <property type="match status" value="1"/>
</dbReference>
<dbReference type="Gene3D" id="3.60.21.10">
    <property type="match status" value="1"/>
</dbReference>
<dbReference type="Proteomes" id="UP000592181">
    <property type="component" value="Unassembled WGS sequence"/>
</dbReference>
<dbReference type="Gene3D" id="3.90.780.10">
    <property type="entry name" value="5'-Nucleotidase, C-terminal domain"/>
    <property type="match status" value="1"/>
</dbReference>
<dbReference type="InterPro" id="IPR006179">
    <property type="entry name" value="5_nucleotidase/apyrase"/>
</dbReference>
<evidence type="ECO:0000256" key="1">
    <source>
        <dbReference type="ARBA" id="ARBA00022729"/>
    </source>
</evidence>